<keyword evidence="1" id="KW-0378">Hydrolase</keyword>
<evidence type="ECO:0000313" key="2">
    <source>
        <dbReference type="Proteomes" id="UP001524547"/>
    </source>
</evidence>
<evidence type="ECO:0000313" key="1">
    <source>
        <dbReference type="EMBL" id="MCQ8239647.1"/>
    </source>
</evidence>
<organism evidence="1 2">
    <name type="scientific">Rhizosaccharibacter radicis</name>
    <dbReference type="NCBI Taxonomy" id="2782605"/>
    <lineage>
        <taxon>Bacteria</taxon>
        <taxon>Pseudomonadati</taxon>
        <taxon>Pseudomonadota</taxon>
        <taxon>Alphaproteobacteria</taxon>
        <taxon>Acetobacterales</taxon>
        <taxon>Acetobacteraceae</taxon>
        <taxon>Rhizosaccharibacter</taxon>
    </lineage>
</organism>
<dbReference type="Proteomes" id="UP001524547">
    <property type="component" value="Unassembled WGS sequence"/>
</dbReference>
<proteinExistence type="predicted"/>
<dbReference type="Gene3D" id="3.40.50.1820">
    <property type="entry name" value="alpha/beta hydrolase"/>
    <property type="match status" value="1"/>
</dbReference>
<sequence length="490" mass="54791">MIIFEGEELVVHHHRGRSQDLLVTFAPAYREDVAQEYYFCRSAVEQHSLNCIGINTKVRAYYATPEIEDAFRLVEQHAKGRRRIIVLGHSMGGWAALKFSRRLRADRVIVFAPTYSLDPDDLDFESEIHRKILIRNVAQHKIVPRPQHKGMGIRPEDCAGSITVIFDPNDGIDDYNVNMLRKRLPPFDELPFPNMGHDLASGFDQSDIMMQIVAAAEDSDLSRLRRVLVDVQRGSGHFIQHAIERSAWKHPLLTYRALQAKRVKQHKDYDKIITSGINGVLIYALFMRGWRSEAYKHFLLVMDKHIGVRGAAPPDFETAEVAQLLRDYACLILSPHGGFLVFNSQSRQIYFDKAFFPARSILPVLIRIVGDDVKMFVIGTGITPIAPDVLPLVGSALSVSTGDNHVVVHGAGGMLSTSGNVPAVVPGDTPDWLERFTPLPVPEGSQLLKAATISWFDQKLMTPAPAAPEPSPAPRRKAKFGLLAKLGFRQ</sequence>
<dbReference type="SUPFAM" id="SSF53474">
    <property type="entry name" value="alpha/beta-Hydrolases"/>
    <property type="match status" value="1"/>
</dbReference>
<keyword evidence="2" id="KW-1185">Reference proteome</keyword>
<comment type="caution">
    <text evidence="1">The sequence shown here is derived from an EMBL/GenBank/DDBJ whole genome shotgun (WGS) entry which is preliminary data.</text>
</comment>
<name>A0ABT1VTH1_9PROT</name>
<accession>A0ABT1VTH1</accession>
<reference evidence="1 2" key="1">
    <citation type="submission" date="2022-06" db="EMBL/GenBank/DDBJ databases">
        <title>Rhizosaccharibacter gen. nov. sp. nov. KSS12, endophytic bacteria isolated from sugarcane.</title>
        <authorList>
            <person name="Pitiwittayakul N."/>
        </authorList>
    </citation>
    <scope>NUCLEOTIDE SEQUENCE [LARGE SCALE GENOMIC DNA]</scope>
    <source>
        <strain evidence="1 2">KSS12</strain>
    </source>
</reference>
<protein>
    <submittedName>
        <fullName evidence="1">Alpha/beta fold hydrolase</fullName>
    </submittedName>
</protein>
<gene>
    <name evidence="1" type="ORF">NFI88_02170</name>
</gene>
<dbReference type="EMBL" id="JAMZEJ010000001">
    <property type="protein sequence ID" value="MCQ8239647.1"/>
    <property type="molecule type" value="Genomic_DNA"/>
</dbReference>
<dbReference type="InterPro" id="IPR029058">
    <property type="entry name" value="AB_hydrolase_fold"/>
</dbReference>
<dbReference type="GO" id="GO:0016787">
    <property type="term" value="F:hydrolase activity"/>
    <property type="evidence" value="ECO:0007669"/>
    <property type="project" value="UniProtKB-KW"/>
</dbReference>
<dbReference type="RefSeq" id="WP_422918381.1">
    <property type="nucleotide sequence ID" value="NZ_JAMZEJ010000001.1"/>
</dbReference>